<dbReference type="GO" id="GO:0016746">
    <property type="term" value="F:acyltransferase activity"/>
    <property type="evidence" value="ECO:0007669"/>
    <property type="project" value="UniProtKB-KW"/>
</dbReference>
<dbReference type="CDD" id="cd03358">
    <property type="entry name" value="LbH_WxcM_N_like"/>
    <property type="match status" value="1"/>
</dbReference>
<dbReference type="AlphaFoldDB" id="A0A7I9ZZV3"/>
<dbReference type="SUPFAM" id="SSF51161">
    <property type="entry name" value="Trimeric LpxA-like enzymes"/>
    <property type="match status" value="1"/>
</dbReference>
<reference evidence="2 3" key="1">
    <citation type="journal article" date="2020" name="Microbiome">
        <title>Single-cell genomics of uncultured bacteria reveals dietary fiber responders in the mouse gut microbiota.</title>
        <authorList>
            <person name="Chijiiwa R."/>
            <person name="Hosokawa M."/>
            <person name="Kogawa M."/>
            <person name="Nishikawa Y."/>
            <person name="Ide K."/>
            <person name="Sakanashi C."/>
            <person name="Takahashi K."/>
            <person name="Takeyama H."/>
        </authorList>
    </citation>
    <scope>NUCLEOTIDE SEQUENCE [LARGE SCALE GENOMIC DNA]</scope>
    <source>
        <strain evidence="2">IMSAGC_001</strain>
    </source>
</reference>
<evidence type="ECO:0000313" key="2">
    <source>
        <dbReference type="EMBL" id="GFH85370.1"/>
    </source>
</evidence>
<name>A0A7I9ZZV3_9BACE</name>
<keyword evidence="2" id="KW-0012">Acyltransferase</keyword>
<gene>
    <name evidence="2" type="primary">wbpD</name>
    <name evidence="2" type="ORF">IMSAGC001_00770</name>
</gene>
<organism evidence="2 3">
    <name type="scientific">Bacteroides acidifaciens</name>
    <dbReference type="NCBI Taxonomy" id="85831"/>
    <lineage>
        <taxon>Bacteria</taxon>
        <taxon>Pseudomonadati</taxon>
        <taxon>Bacteroidota</taxon>
        <taxon>Bacteroidia</taxon>
        <taxon>Bacteroidales</taxon>
        <taxon>Bacteroidaceae</taxon>
        <taxon>Bacteroides</taxon>
    </lineage>
</organism>
<dbReference type="EC" id="2.3.1.201" evidence="2"/>
<dbReference type="Pfam" id="PF00132">
    <property type="entry name" value="Hexapep"/>
    <property type="match status" value="2"/>
</dbReference>
<evidence type="ECO:0000256" key="1">
    <source>
        <dbReference type="ARBA" id="ARBA00007274"/>
    </source>
</evidence>
<sequence>MSFHILIFVRLNTKMKSMIDTTAKIAANAQIGKGTIIEEFTVIASYAKIGNECKIHRNIFIDSSVIIGNRVKIQDNVMIPHGVTLEDGVFVGPSVSFTNDKYPRSINPDGTLKSSGDWDVSETVVKYGASIGANATILCGVTLGEWCMVAAGAVVTKDVPAYTLVAGNPARIVGPVNF</sequence>
<dbReference type="InterPro" id="IPR001451">
    <property type="entry name" value="Hexapep"/>
</dbReference>
<dbReference type="EMBL" id="BLLS01000010">
    <property type="protein sequence ID" value="GFH85370.1"/>
    <property type="molecule type" value="Genomic_DNA"/>
</dbReference>
<comment type="similarity">
    <text evidence="1">Belongs to the transferase hexapeptide repeat family.</text>
</comment>
<dbReference type="PANTHER" id="PTHR43300">
    <property type="entry name" value="ACETYLTRANSFERASE"/>
    <property type="match status" value="1"/>
</dbReference>
<dbReference type="Proteomes" id="UP000491181">
    <property type="component" value="Unassembled WGS sequence"/>
</dbReference>
<dbReference type="InterPro" id="IPR050179">
    <property type="entry name" value="Trans_hexapeptide_repeat"/>
</dbReference>
<protein>
    <submittedName>
        <fullName evidence="2">UDP-2-acetamido-3-amino-2,3-dideoxy-D-glucuronate N-acetyltransferase</fullName>
        <ecNumber evidence="2">2.3.1.201</ecNumber>
    </submittedName>
</protein>
<comment type="caution">
    <text evidence="2">The sequence shown here is derived from an EMBL/GenBank/DDBJ whole genome shotgun (WGS) entry which is preliminary data.</text>
</comment>
<dbReference type="InterPro" id="IPR011004">
    <property type="entry name" value="Trimer_LpxA-like_sf"/>
</dbReference>
<accession>A0A7I9ZZV3</accession>
<dbReference type="Gene3D" id="2.160.10.10">
    <property type="entry name" value="Hexapeptide repeat proteins"/>
    <property type="match status" value="1"/>
</dbReference>
<dbReference type="PANTHER" id="PTHR43300:SF4">
    <property type="entry name" value="ACYL-[ACYL-CARRIER-PROTEIN]--UDP-N-ACETYLGLUCOSAMINE O-ACYLTRANSFERASE"/>
    <property type="match status" value="1"/>
</dbReference>
<evidence type="ECO:0000313" key="3">
    <source>
        <dbReference type="Proteomes" id="UP000491181"/>
    </source>
</evidence>
<proteinExistence type="inferred from homology"/>
<keyword evidence="2" id="KW-0808">Transferase</keyword>